<proteinExistence type="predicted"/>
<name>A0A6S6TKZ8_9BACT</name>
<dbReference type="AlphaFoldDB" id="A0A6S6TKZ8"/>
<reference evidence="1" key="1">
    <citation type="submission" date="2020-01" db="EMBL/GenBank/DDBJ databases">
        <authorList>
            <person name="Meier V. D."/>
            <person name="Meier V D."/>
        </authorList>
    </citation>
    <scope>NUCLEOTIDE SEQUENCE</scope>
    <source>
        <strain evidence="1">HLG_WM_MAG_12</strain>
    </source>
</reference>
<gene>
    <name evidence="1" type="ORF">HELGO_WM9071</name>
</gene>
<protein>
    <submittedName>
        <fullName evidence="1">Uncharacterized protein</fullName>
    </submittedName>
</protein>
<dbReference type="EMBL" id="CACVAW010000067">
    <property type="protein sequence ID" value="CAA6815675.1"/>
    <property type="molecule type" value="Genomic_DNA"/>
</dbReference>
<evidence type="ECO:0000313" key="1">
    <source>
        <dbReference type="EMBL" id="CAA6815675.1"/>
    </source>
</evidence>
<organism evidence="1">
    <name type="scientific">uncultured Campylobacterales bacterium</name>
    <dbReference type="NCBI Taxonomy" id="352960"/>
    <lineage>
        <taxon>Bacteria</taxon>
        <taxon>Pseudomonadati</taxon>
        <taxon>Campylobacterota</taxon>
        <taxon>Epsilonproteobacteria</taxon>
        <taxon>Campylobacterales</taxon>
        <taxon>environmental samples</taxon>
    </lineage>
</organism>
<sequence>MNLSKLSIEEKTNYQKILLSYIKNFESTNHFLTFIEAIRKEDKNPVLATGREFHCFVGNITWTKAIFADKLEVLKNAQSTTLDQNHKRTLNAIKTLTPINFTMKIKDKKKKFEFKIFDVEEQEASNEKKVIKITPIFDVLFLSSIADIKRILKLEV</sequence>
<accession>A0A6S6TKZ8</accession>